<dbReference type="SUPFAM" id="SSF57501">
    <property type="entry name" value="Cystine-knot cytokines"/>
    <property type="match status" value="1"/>
</dbReference>
<dbReference type="Gene3D" id="2.10.90.10">
    <property type="entry name" value="Cystine-knot cytokines"/>
    <property type="match status" value="1"/>
</dbReference>
<dbReference type="OrthoDB" id="6346729at2759"/>
<accession>A0A8K1XRX5</accession>
<evidence type="ECO:0000256" key="1">
    <source>
        <dbReference type="ARBA" id="ARBA00004613"/>
    </source>
</evidence>
<evidence type="ECO:0000256" key="2">
    <source>
        <dbReference type="ARBA" id="ARBA00022525"/>
    </source>
</evidence>
<comment type="subcellular location">
    <subcellularLocation>
        <location evidence="1">Secreted</location>
    </subcellularLocation>
</comment>
<reference evidence="5" key="1">
    <citation type="submission" date="2020-09" db="EMBL/GenBank/DDBJ databases">
        <authorList>
            <person name="Wang J."/>
            <person name="Fu S."/>
            <person name="Xu Z."/>
            <person name="Cheng J."/>
            <person name="Shi M."/>
            <person name="Fan N."/>
            <person name="Song J."/>
            <person name="Tian X."/>
            <person name="Cheng J."/>
            <person name="Ni S."/>
            <person name="He Y."/>
            <person name="Wenwen W."/>
            <person name="Li F."/>
            <person name="Peng H."/>
            <person name="Wang B."/>
            <person name="Wang H."/>
            <person name="Lu X."/>
            <person name="Ma Y."/>
            <person name="Liang G."/>
        </authorList>
    </citation>
    <scope>NUCLEOTIDE SEQUENCE</scope>
</reference>
<dbReference type="InterPro" id="IPR029034">
    <property type="entry name" value="Cystine-knot_cytokine"/>
</dbReference>
<keyword evidence="3 4" id="KW-0732">Signal</keyword>
<evidence type="ECO:0000256" key="3">
    <source>
        <dbReference type="ARBA" id="ARBA00022729"/>
    </source>
</evidence>
<dbReference type="GO" id="GO:0005576">
    <property type="term" value="C:extracellular region"/>
    <property type="evidence" value="ECO:0007669"/>
    <property type="project" value="UniProtKB-SubCell"/>
</dbReference>
<sequence length="196" mass="22215">MVMKIVLVAAVVMALGHVTGQRCMTRDQRNEYRELVTMASCVKPKPSLVQLPVPEGFDYVTPSVVTLYQCTGLSCSAFPERCLPMPGQTQNRTYKVYASSRNGIKPVCAKARVQEHLACVCRCDERACPSNRVFNRETCECECNPYLETRCKNRRDVYGEEVMWSSKFCSCECDKFEQCDSTTVWDPNLCQCAPLF</sequence>
<feature type="signal peptide" evidence="4">
    <location>
        <begin position="1"/>
        <end position="20"/>
    </location>
</feature>
<dbReference type="Pfam" id="PF03128">
    <property type="entry name" value="CXCXC"/>
    <property type="match status" value="1"/>
</dbReference>
<evidence type="ECO:0000313" key="5">
    <source>
        <dbReference type="EMBL" id="UGW01552.1"/>
    </source>
</evidence>
<evidence type="ECO:0000256" key="4">
    <source>
        <dbReference type="SAM" id="SignalP"/>
    </source>
</evidence>
<protein>
    <submittedName>
        <fullName evidence="5">PDGF/VEGF-like factor 1</fullName>
    </submittedName>
</protein>
<organism evidence="5">
    <name type="scientific">Eriocheir sinensis</name>
    <name type="common">Chinese mitten crab</name>
    <dbReference type="NCBI Taxonomy" id="95602"/>
    <lineage>
        <taxon>Eukaryota</taxon>
        <taxon>Metazoa</taxon>
        <taxon>Ecdysozoa</taxon>
        <taxon>Arthropoda</taxon>
        <taxon>Crustacea</taxon>
        <taxon>Multicrustacea</taxon>
        <taxon>Malacostraca</taxon>
        <taxon>Eumalacostraca</taxon>
        <taxon>Eucarida</taxon>
        <taxon>Decapoda</taxon>
        <taxon>Pleocyemata</taxon>
        <taxon>Brachyura</taxon>
        <taxon>Eubrachyura</taxon>
        <taxon>Grapsoidea</taxon>
        <taxon>Varunidae</taxon>
        <taxon>Eriocheir</taxon>
    </lineage>
</organism>
<name>A0A8K1XRX5_ERISI</name>
<dbReference type="EMBL" id="MT989442">
    <property type="protein sequence ID" value="UGW01552.1"/>
    <property type="molecule type" value="mRNA"/>
</dbReference>
<keyword evidence="2" id="KW-0964">Secreted</keyword>
<feature type="chain" id="PRO_5035449595" evidence="4">
    <location>
        <begin position="21"/>
        <end position="196"/>
    </location>
</feature>
<dbReference type="AlphaFoldDB" id="A0A8K1XRX5"/>
<dbReference type="InterPro" id="IPR004153">
    <property type="entry name" value="CXCXC_repeat"/>
</dbReference>
<proteinExistence type="evidence at transcript level"/>